<feature type="transmembrane region" description="Helical" evidence="6">
    <location>
        <begin position="86"/>
        <end position="110"/>
    </location>
</feature>
<dbReference type="PANTHER" id="PTHR23112">
    <property type="entry name" value="G PROTEIN-COUPLED RECEPTOR 157-RELATED"/>
    <property type="match status" value="1"/>
</dbReference>
<comment type="caution">
    <text evidence="7">The sequence shown here is derived from an EMBL/GenBank/DDBJ whole genome shotgun (WGS) entry which is preliminary data.</text>
</comment>
<feature type="transmembrane region" description="Helical" evidence="6">
    <location>
        <begin position="186"/>
        <end position="209"/>
    </location>
</feature>
<protein>
    <recommendedName>
        <fullName evidence="9">G-protein coupled receptors family 1 profile domain-containing protein</fullName>
    </recommendedName>
</protein>
<feature type="compositionally biased region" description="Polar residues" evidence="5">
    <location>
        <begin position="342"/>
        <end position="356"/>
    </location>
</feature>
<dbReference type="Proteomes" id="UP000193498">
    <property type="component" value="Unassembled WGS sequence"/>
</dbReference>
<feature type="region of interest" description="Disordered" evidence="5">
    <location>
        <begin position="342"/>
        <end position="370"/>
    </location>
</feature>
<feature type="transmembrane region" description="Helical" evidence="6">
    <location>
        <begin position="54"/>
        <end position="74"/>
    </location>
</feature>
<evidence type="ECO:0000256" key="3">
    <source>
        <dbReference type="ARBA" id="ARBA00022989"/>
    </source>
</evidence>
<dbReference type="GO" id="GO:0004930">
    <property type="term" value="F:G protein-coupled receptor activity"/>
    <property type="evidence" value="ECO:0007669"/>
    <property type="project" value="TreeGrafter"/>
</dbReference>
<organism evidence="7 8">
    <name type="scientific">Basidiobolus meristosporus CBS 931.73</name>
    <dbReference type="NCBI Taxonomy" id="1314790"/>
    <lineage>
        <taxon>Eukaryota</taxon>
        <taxon>Fungi</taxon>
        <taxon>Fungi incertae sedis</taxon>
        <taxon>Zoopagomycota</taxon>
        <taxon>Entomophthoromycotina</taxon>
        <taxon>Basidiobolomycetes</taxon>
        <taxon>Basidiobolales</taxon>
        <taxon>Basidiobolaceae</taxon>
        <taxon>Basidiobolus</taxon>
    </lineage>
</organism>
<evidence type="ECO:0000313" key="8">
    <source>
        <dbReference type="Proteomes" id="UP000193498"/>
    </source>
</evidence>
<dbReference type="OrthoDB" id="5525361at2759"/>
<name>A0A1Y1Z4Y0_9FUNG</name>
<dbReference type="SUPFAM" id="SSF81321">
    <property type="entry name" value="Family A G protein-coupled receptor-like"/>
    <property type="match status" value="1"/>
</dbReference>
<evidence type="ECO:0000256" key="5">
    <source>
        <dbReference type="SAM" id="MobiDB-lite"/>
    </source>
</evidence>
<evidence type="ECO:0008006" key="9">
    <source>
        <dbReference type="Google" id="ProtNLM"/>
    </source>
</evidence>
<gene>
    <name evidence="7" type="ORF">K493DRAFT_345110</name>
</gene>
<feature type="transmembrane region" description="Helical" evidence="6">
    <location>
        <begin position="215"/>
        <end position="238"/>
    </location>
</feature>
<dbReference type="EMBL" id="MCFE01000026">
    <property type="protein sequence ID" value="ORY05352.1"/>
    <property type="molecule type" value="Genomic_DNA"/>
</dbReference>
<dbReference type="GO" id="GO:0007189">
    <property type="term" value="P:adenylate cyclase-activating G protein-coupled receptor signaling pathway"/>
    <property type="evidence" value="ECO:0007669"/>
    <property type="project" value="TreeGrafter"/>
</dbReference>
<accession>A0A1Y1Z4Y0</accession>
<evidence type="ECO:0000256" key="2">
    <source>
        <dbReference type="ARBA" id="ARBA00022692"/>
    </source>
</evidence>
<reference evidence="7 8" key="1">
    <citation type="submission" date="2016-07" db="EMBL/GenBank/DDBJ databases">
        <title>Pervasive Adenine N6-methylation of Active Genes in Fungi.</title>
        <authorList>
            <consortium name="DOE Joint Genome Institute"/>
            <person name="Mondo S.J."/>
            <person name="Dannebaum R.O."/>
            <person name="Kuo R.C."/>
            <person name="Labutti K."/>
            <person name="Haridas S."/>
            <person name="Kuo A."/>
            <person name="Salamov A."/>
            <person name="Ahrendt S.R."/>
            <person name="Lipzen A."/>
            <person name="Sullivan W."/>
            <person name="Andreopoulos W.B."/>
            <person name="Clum A."/>
            <person name="Lindquist E."/>
            <person name="Daum C."/>
            <person name="Ramamoorthy G.K."/>
            <person name="Gryganskyi A."/>
            <person name="Culley D."/>
            <person name="Magnuson J.K."/>
            <person name="James T.Y."/>
            <person name="O'Malley M.A."/>
            <person name="Stajich J.E."/>
            <person name="Spatafora J.W."/>
            <person name="Visel A."/>
            <person name="Grigoriev I.V."/>
        </authorList>
    </citation>
    <scope>NUCLEOTIDE SEQUENCE [LARGE SCALE GENOMIC DNA]</scope>
    <source>
        <strain evidence="7 8">CBS 931.73</strain>
    </source>
</reference>
<dbReference type="Gene3D" id="1.20.1070.10">
    <property type="entry name" value="Rhodopsin 7-helix transmembrane proteins"/>
    <property type="match status" value="1"/>
</dbReference>
<dbReference type="GO" id="GO:0005886">
    <property type="term" value="C:plasma membrane"/>
    <property type="evidence" value="ECO:0007669"/>
    <property type="project" value="TreeGrafter"/>
</dbReference>
<evidence type="ECO:0000256" key="4">
    <source>
        <dbReference type="ARBA" id="ARBA00023136"/>
    </source>
</evidence>
<comment type="subcellular location">
    <subcellularLocation>
        <location evidence="1">Membrane</location>
        <topology evidence="1">Multi-pass membrane protein</topology>
    </subcellularLocation>
</comment>
<evidence type="ECO:0000313" key="7">
    <source>
        <dbReference type="EMBL" id="ORY05352.1"/>
    </source>
</evidence>
<dbReference type="PANTHER" id="PTHR23112:SF0">
    <property type="entry name" value="TRANSMEMBRANE PROTEIN 116"/>
    <property type="match status" value="1"/>
</dbReference>
<proteinExistence type="predicted"/>
<keyword evidence="3 6" id="KW-1133">Transmembrane helix</keyword>
<feature type="transmembrane region" description="Helical" evidence="6">
    <location>
        <begin position="135"/>
        <end position="158"/>
    </location>
</feature>
<keyword evidence="4 6" id="KW-0472">Membrane</keyword>
<dbReference type="AlphaFoldDB" id="A0A1Y1Z4Y0"/>
<keyword evidence="2 6" id="KW-0812">Transmembrane</keyword>
<evidence type="ECO:0000256" key="1">
    <source>
        <dbReference type="ARBA" id="ARBA00004141"/>
    </source>
</evidence>
<evidence type="ECO:0000256" key="6">
    <source>
        <dbReference type="SAM" id="Phobius"/>
    </source>
</evidence>
<dbReference type="InParanoid" id="A0A1Y1Z4Y0"/>
<sequence>MKIRKPHIANRVSIGLTMWKAVADIFYSIVYLISQGSVVNLATCRFVLWGYVEFTLLSIFLTCAIAFNLQAIFVNELSTIIYVQRFYFPFTLALSLIISLIPLISGQFAYDPLVGNCWYREQYSTSTMIWEMSTFYGWIFLGIVYCSVAVALVTIRLIRNEREMQRNISPRATKIRRNINKVVTRIILYPVIPIVAQSFNFITELVTFYTRRLTFTLYFLSAAGPASIGFLNFLVFLFDPAFQKLVRELRNAESSSTQSSNHHEIGAKTGLAFESLYYLSEDGNFSASDNHSKQQHSEHIKLHRIDGTHQCQNMVVLESDSIPSAHTNPDRNSSVELILNSGLNPTTRPNNPSPYQNPEAGMKSNIVRYM</sequence>
<feature type="transmembrane region" description="Helical" evidence="6">
    <location>
        <begin position="12"/>
        <end position="34"/>
    </location>
</feature>
<keyword evidence="8" id="KW-1185">Reference proteome</keyword>